<dbReference type="InterPro" id="IPR050640">
    <property type="entry name" value="Bact_2-comp_sensor_kinase"/>
</dbReference>
<sequence length="403" mass="45746">MESKKNDLLVGIVVSGLLSLFVNFPLLTRSYEMLTGFTSSFPSAPDRQYMLLFALGWFFFFAFILFILSGQTYLLGSRLFKGAEYGAIITMLIVGLLAGWGMSELFPTARQFFLNDLFGLDTFPSERVVFHHAPPADLAVTASMHPGPDGTLLPEGGNRMPFPRKPFFMPLLTEHLFVMLVTMLSVVLIRSLRSKQEVQLAYEQLKSEKLQTSYNALMGQINPHFFFNSLNGLSSLVRQQKQEQTLTYLDELSGIFRYVLQSNTKELVTLAEELQFVKAYTYLLQVRYEGKFSSSIQVDPALLLYKLPILSILPLLENVVKHNVISKQYPLQIDIYTTSDAKVVVSNRIQPKREQPEPGGLGLKNLWGRYRMLTGKDIEISNRKEYFKVFLPLVSTDPKCKGN</sequence>
<keyword evidence="3" id="KW-0808">Transferase</keyword>
<dbReference type="GO" id="GO:0016020">
    <property type="term" value="C:membrane"/>
    <property type="evidence" value="ECO:0007669"/>
    <property type="project" value="InterPro"/>
</dbReference>
<evidence type="ECO:0000313" key="3">
    <source>
        <dbReference type="EMBL" id="SKB37446.1"/>
    </source>
</evidence>
<dbReference type="EMBL" id="FUYQ01000004">
    <property type="protein sequence ID" value="SKB37446.1"/>
    <property type="molecule type" value="Genomic_DNA"/>
</dbReference>
<dbReference type="GO" id="GO:0000155">
    <property type="term" value="F:phosphorelay sensor kinase activity"/>
    <property type="evidence" value="ECO:0007669"/>
    <property type="project" value="InterPro"/>
</dbReference>
<dbReference type="Proteomes" id="UP000190852">
    <property type="component" value="Unassembled WGS sequence"/>
</dbReference>
<keyword evidence="1" id="KW-0812">Transmembrane</keyword>
<dbReference type="RefSeq" id="WP_079682523.1">
    <property type="nucleotide sequence ID" value="NZ_FUYQ01000004.1"/>
</dbReference>
<organism evidence="3 4">
    <name type="scientific">Parabacteroides chartae</name>
    <dbReference type="NCBI Taxonomy" id="1037355"/>
    <lineage>
        <taxon>Bacteria</taxon>
        <taxon>Pseudomonadati</taxon>
        <taxon>Bacteroidota</taxon>
        <taxon>Bacteroidia</taxon>
        <taxon>Bacteroidales</taxon>
        <taxon>Tannerellaceae</taxon>
        <taxon>Parabacteroides</taxon>
    </lineage>
</organism>
<protein>
    <submittedName>
        <fullName evidence="3">Histidine kinase</fullName>
    </submittedName>
</protein>
<reference evidence="4" key="1">
    <citation type="submission" date="2017-02" db="EMBL/GenBank/DDBJ databases">
        <authorList>
            <person name="Varghese N."/>
            <person name="Submissions S."/>
        </authorList>
    </citation>
    <scope>NUCLEOTIDE SEQUENCE [LARGE SCALE GENOMIC DNA]</scope>
    <source>
        <strain evidence="4">DSM 24967</strain>
    </source>
</reference>
<proteinExistence type="predicted"/>
<keyword evidence="3" id="KW-0418">Kinase</keyword>
<evidence type="ECO:0000313" key="4">
    <source>
        <dbReference type="Proteomes" id="UP000190852"/>
    </source>
</evidence>
<dbReference type="PANTHER" id="PTHR34220:SF7">
    <property type="entry name" value="SENSOR HISTIDINE KINASE YPDA"/>
    <property type="match status" value="1"/>
</dbReference>
<accession>A0A1T5ARB0</accession>
<dbReference type="AlphaFoldDB" id="A0A1T5ARB0"/>
<gene>
    <name evidence="3" type="ORF">SAMN05660349_00829</name>
</gene>
<dbReference type="InterPro" id="IPR010559">
    <property type="entry name" value="Sig_transdc_His_kin_internal"/>
</dbReference>
<feature type="transmembrane region" description="Helical" evidence="1">
    <location>
        <begin position="167"/>
        <end position="189"/>
    </location>
</feature>
<name>A0A1T5ARB0_9BACT</name>
<dbReference type="Pfam" id="PF06580">
    <property type="entry name" value="His_kinase"/>
    <property type="match status" value="1"/>
</dbReference>
<keyword evidence="1" id="KW-1133">Transmembrane helix</keyword>
<feature type="transmembrane region" description="Helical" evidence="1">
    <location>
        <begin position="7"/>
        <end position="28"/>
    </location>
</feature>
<evidence type="ECO:0000259" key="2">
    <source>
        <dbReference type="Pfam" id="PF06580"/>
    </source>
</evidence>
<feature type="transmembrane region" description="Helical" evidence="1">
    <location>
        <begin position="82"/>
        <end position="102"/>
    </location>
</feature>
<feature type="transmembrane region" description="Helical" evidence="1">
    <location>
        <begin position="48"/>
        <end position="70"/>
    </location>
</feature>
<keyword evidence="1" id="KW-0472">Membrane</keyword>
<feature type="domain" description="Signal transduction histidine kinase internal region" evidence="2">
    <location>
        <begin position="214"/>
        <end position="292"/>
    </location>
</feature>
<evidence type="ECO:0000256" key="1">
    <source>
        <dbReference type="SAM" id="Phobius"/>
    </source>
</evidence>
<dbReference type="PANTHER" id="PTHR34220">
    <property type="entry name" value="SENSOR HISTIDINE KINASE YPDA"/>
    <property type="match status" value="1"/>
</dbReference>
<keyword evidence="4" id="KW-1185">Reference proteome</keyword>